<evidence type="ECO:0000313" key="3">
    <source>
        <dbReference type="EMBL" id="MBW2942676.1"/>
    </source>
</evidence>
<dbReference type="InterPro" id="IPR017941">
    <property type="entry name" value="Rieske_2Fe-2S"/>
</dbReference>
<dbReference type="PROSITE" id="PS51296">
    <property type="entry name" value="RIESKE"/>
    <property type="match status" value="1"/>
</dbReference>
<dbReference type="Proteomes" id="UP001166291">
    <property type="component" value="Unassembled WGS sequence"/>
</dbReference>
<dbReference type="EMBL" id="JAHWDQ010000007">
    <property type="protein sequence ID" value="MBW2942676.1"/>
    <property type="molecule type" value="Genomic_DNA"/>
</dbReference>
<keyword evidence="3" id="KW-0560">Oxidoreductase</keyword>
<proteinExistence type="predicted"/>
<dbReference type="RefSeq" id="WP_219044922.1">
    <property type="nucleotide sequence ID" value="NZ_JAHWDQ010000007.1"/>
</dbReference>
<keyword evidence="3" id="KW-0223">Dioxygenase</keyword>
<dbReference type="Pfam" id="PF00848">
    <property type="entry name" value="Ring_hydroxyl_A"/>
    <property type="match status" value="1"/>
</dbReference>
<name>A0ABS6VWM6_9GAMM</name>
<keyword evidence="4" id="KW-1185">Reference proteome</keyword>
<comment type="cofactor">
    <cofactor evidence="1">
        <name>Fe cation</name>
        <dbReference type="ChEBI" id="CHEBI:24875"/>
    </cofactor>
</comment>
<organism evidence="3 4">
    <name type="scientific">Zhongshania aquimaris</name>
    <dbReference type="NCBI Taxonomy" id="2857107"/>
    <lineage>
        <taxon>Bacteria</taxon>
        <taxon>Pseudomonadati</taxon>
        <taxon>Pseudomonadota</taxon>
        <taxon>Gammaproteobacteria</taxon>
        <taxon>Cellvibrionales</taxon>
        <taxon>Spongiibacteraceae</taxon>
        <taxon>Zhongshania</taxon>
    </lineage>
</organism>
<dbReference type="InterPro" id="IPR001663">
    <property type="entry name" value="Rng_hydr_dOase-A"/>
</dbReference>
<evidence type="ECO:0000259" key="2">
    <source>
        <dbReference type="PROSITE" id="PS51296"/>
    </source>
</evidence>
<comment type="caution">
    <text evidence="3">The sequence shown here is derived from an EMBL/GenBank/DDBJ whole genome shotgun (WGS) entry which is preliminary data.</text>
</comment>
<evidence type="ECO:0000313" key="4">
    <source>
        <dbReference type="Proteomes" id="UP001166291"/>
    </source>
</evidence>
<dbReference type="CDD" id="cd03469">
    <property type="entry name" value="Rieske_RO_Alpha_N"/>
    <property type="match status" value="1"/>
</dbReference>
<dbReference type="PANTHER" id="PTHR43756:SF5">
    <property type="entry name" value="CHOLINE MONOOXYGENASE, CHLOROPLASTIC"/>
    <property type="match status" value="1"/>
</dbReference>
<accession>A0ABS6VWM6</accession>
<dbReference type="InterPro" id="IPR015879">
    <property type="entry name" value="Ring_hydroxy_dOase_asu_C_dom"/>
</dbReference>
<dbReference type="GO" id="GO:0051213">
    <property type="term" value="F:dioxygenase activity"/>
    <property type="evidence" value="ECO:0007669"/>
    <property type="project" value="UniProtKB-KW"/>
</dbReference>
<feature type="domain" description="Rieske" evidence="2">
    <location>
        <begin position="41"/>
        <end position="156"/>
    </location>
</feature>
<reference evidence="3" key="1">
    <citation type="submission" date="2021-07" db="EMBL/GenBank/DDBJ databases">
        <title>Zhongshania sp. CAU 1632 isolated from seawater.</title>
        <authorList>
            <person name="Kim W."/>
        </authorList>
    </citation>
    <scope>NUCLEOTIDE SEQUENCE</scope>
    <source>
        <strain evidence="3">CAU 1632</strain>
    </source>
</reference>
<gene>
    <name evidence="3" type="ORF">KXJ70_17895</name>
</gene>
<dbReference type="Pfam" id="PF00355">
    <property type="entry name" value="Rieske"/>
    <property type="match status" value="1"/>
</dbReference>
<evidence type="ECO:0000256" key="1">
    <source>
        <dbReference type="ARBA" id="ARBA00001962"/>
    </source>
</evidence>
<protein>
    <submittedName>
        <fullName evidence="3">Aromatic ring-hydroxylating dioxygenase subunit alpha</fullName>
    </submittedName>
</protein>
<dbReference type="PANTHER" id="PTHR43756">
    <property type="entry name" value="CHOLINE MONOOXYGENASE, CHLOROPLASTIC"/>
    <property type="match status" value="1"/>
</dbReference>
<sequence length="456" mass="52015">MNNNSNPDLEMLSVPISYSVDAYISEDYARAERDKLWRKVWLQAGREEDIPHVGDFITFEIKDDSVILLRTAEDQISAYHNACPHRGRRLVDVPTGARNAKGHRKQFVCGFHGWRFDKDGNNTHIPHVEDWQGVLTPECTSLSKVNVGTWGGWIWINLDPDCEPLERYLDPVPEMLTPFELQNMRYRWRKWGVFNCNWKVAMEAFNETYHVQTTHPEFNQYGAFRGWAKSHGLHSNIGYERPKDMDANQAAKLRISDSAADPRIATAEMQNYTWTKANTNTTETLVKAANRLVDELPEGTPGDKVLQHWLASARADDATRGVIWPSVDPEHVGKSGTAWQVFPNFQIGHAVNNMLCYSARPYGDDPNKCIFEAAVYELFPKDGVPKTEWEFCPPTEEAWCYVLSQDFSNMEAVQQGMKSAGFRGPQPNPYMERSTANLHNNLAKYMGTGKPQIIKK</sequence>